<protein>
    <submittedName>
        <fullName evidence="1">Uncharacterized protein</fullName>
    </submittedName>
</protein>
<accession>A0A0F9TW39</accession>
<evidence type="ECO:0000313" key="1">
    <source>
        <dbReference type="EMBL" id="KKN83544.1"/>
    </source>
</evidence>
<dbReference type="AlphaFoldDB" id="A0A0F9TW39"/>
<gene>
    <name evidence="1" type="ORF">LCGC14_0297830</name>
</gene>
<reference evidence="1" key="1">
    <citation type="journal article" date="2015" name="Nature">
        <title>Complex archaea that bridge the gap between prokaryotes and eukaryotes.</title>
        <authorList>
            <person name="Spang A."/>
            <person name="Saw J.H."/>
            <person name="Jorgensen S.L."/>
            <person name="Zaremba-Niedzwiedzka K."/>
            <person name="Martijn J."/>
            <person name="Lind A.E."/>
            <person name="van Eijk R."/>
            <person name="Schleper C."/>
            <person name="Guy L."/>
            <person name="Ettema T.J."/>
        </authorList>
    </citation>
    <scope>NUCLEOTIDE SEQUENCE</scope>
</reference>
<sequence length="77" mass="8591">MAKAKTVPTKPEWAEAAAALKEAVKEKEIDAEAEWVLCGSTTIRVTDGYLEICDTLTGEECRELRDILNSMYPKDKD</sequence>
<organism evidence="1">
    <name type="scientific">marine sediment metagenome</name>
    <dbReference type="NCBI Taxonomy" id="412755"/>
    <lineage>
        <taxon>unclassified sequences</taxon>
        <taxon>metagenomes</taxon>
        <taxon>ecological metagenomes</taxon>
    </lineage>
</organism>
<proteinExistence type="predicted"/>
<dbReference type="EMBL" id="LAZR01000183">
    <property type="protein sequence ID" value="KKN83544.1"/>
    <property type="molecule type" value="Genomic_DNA"/>
</dbReference>
<name>A0A0F9TW39_9ZZZZ</name>
<comment type="caution">
    <text evidence="1">The sequence shown here is derived from an EMBL/GenBank/DDBJ whole genome shotgun (WGS) entry which is preliminary data.</text>
</comment>